<evidence type="ECO:0000313" key="2">
    <source>
        <dbReference type="EMBL" id="OKH44194.1"/>
    </source>
</evidence>
<accession>A0A1U7IZ56</accession>
<dbReference type="PANTHER" id="PTHR38446:SF1">
    <property type="entry name" value="BLL0914 PROTEIN"/>
    <property type="match status" value="1"/>
</dbReference>
<evidence type="ECO:0000313" key="3">
    <source>
        <dbReference type="Proteomes" id="UP000185557"/>
    </source>
</evidence>
<feature type="transmembrane region" description="Helical" evidence="1">
    <location>
        <begin position="101"/>
        <end position="118"/>
    </location>
</feature>
<dbReference type="EMBL" id="MRCG01000025">
    <property type="protein sequence ID" value="OKH44194.1"/>
    <property type="molecule type" value="Genomic_DNA"/>
</dbReference>
<dbReference type="OrthoDB" id="9803832at2"/>
<sequence>MLNAATVTVFIVGAIHVLVSIVEMLFWKNPVVYQRLDFTTDVANQVAPIVQNAGLYNGFIAAGLIWAAFAKSNTVQLRVFFLVCVIIAGIFGAFTLKWTTLALQTIPGFIALAFVWFTRSQLKFQK</sequence>
<name>A0A1U7IZ56_9CYAN</name>
<dbReference type="Pfam" id="PF06993">
    <property type="entry name" value="DUF1304"/>
    <property type="match status" value="1"/>
</dbReference>
<dbReference type="Proteomes" id="UP000185557">
    <property type="component" value="Unassembled WGS sequence"/>
</dbReference>
<feature type="transmembrane region" description="Helical" evidence="1">
    <location>
        <begin position="47"/>
        <end position="70"/>
    </location>
</feature>
<reference evidence="2 3" key="1">
    <citation type="submission" date="2016-11" db="EMBL/GenBank/DDBJ databases">
        <title>Draft Genome Sequences of Nine Cyanobacterial Strains from Diverse Habitats.</title>
        <authorList>
            <person name="Zhu T."/>
            <person name="Hou S."/>
            <person name="Lu X."/>
            <person name="Hess W.R."/>
        </authorList>
    </citation>
    <scope>NUCLEOTIDE SEQUENCE [LARGE SCALE GENOMIC DNA]</scope>
    <source>
        <strain evidence="2 3">NIES-30</strain>
    </source>
</reference>
<dbReference type="RefSeq" id="WP_073610816.1">
    <property type="nucleotide sequence ID" value="NZ_MRCG01000025.1"/>
</dbReference>
<dbReference type="AlphaFoldDB" id="A0A1U7IZ56"/>
<keyword evidence="1" id="KW-1133">Transmembrane helix</keyword>
<keyword evidence="1" id="KW-0472">Membrane</keyword>
<dbReference type="PANTHER" id="PTHR38446">
    <property type="entry name" value="BLL0914 PROTEIN"/>
    <property type="match status" value="1"/>
</dbReference>
<organism evidence="2 3">
    <name type="scientific">Phormidium tenue NIES-30</name>
    <dbReference type="NCBI Taxonomy" id="549789"/>
    <lineage>
        <taxon>Bacteria</taxon>
        <taxon>Bacillati</taxon>
        <taxon>Cyanobacteriota</taxon>
        <taxon>Cyanophyceae</taxon>
        <taxon>Oscillatoriophycideae</taxon>
        <taxon>Oscillatoriales</taxon>
        <taxon>Oscillatoriaceae</taxon>
        <taxon>Phormidium</taxon>
    </lineage>
</organism>
<dbReference type="STRING" id="549789.NIES30_23125"/>
<comment type="caution">
    <text evidence="2">The sequence shown here is derived from an EMBL/GenBank/DDBJ whole genome shotgun (WGS) entry which is preliminary data.</text>
</comment>
<evidence type="ECO:0000256" key="1">
    <source>
        <dbReference type="SAM" id="Phobius"/>
    </source>
</evidence>
<gene>
    <name evidence="2" type="ORF">NIES30_23125</name>
</gene>
<keyword evidence="3" id="KW-1185">Reference proteome</keyword>
<feature type="transmembrane region" description="Helical" evidence="1">
    <location>
        <begin position="7"/>
        <end position="27"/>
    </location>
</feature>
<keyword evidence="1" id="KW-0812">Transmembrane</keyword>
<protein>
    <recommendedName>
        <fullName evidence="4">DUF1304 domain-containing protein</fullName>
    </recommendedName>
</protein>
<feature type="transmembrane region" description="Helical" evidence="1">
    <location>
        <begin position="77"/>
        <end position="95"/>
    </location>
</feature>
<proteinExistence type="predicted"/>
<evidence type="ECO:0008006" key="4">
    <source>
        <dbReference type="Google" id="ProtNLM"/>
    </source>
</evidence>
<dbReference type="InterPro" id="IPR009732">
    <property type="entry name" value="DUF1304"/>
</dbReference>